<dbReference type="OrthoDB" id="9115092at2"/>
<proteinExistence type="predicted"/>
<dbReference type="Proteomes" id="UP000295722">
    <property type="component" value="Unassembled WGS sequence"/>
</dbReference>
<reference evidence="1 2" key="1">
    <citation type="submission" date="2019-03" db="EMBL/GenBank/DDBJ databases">
        <title>Paraburkholderia sp. 4M-K11, isolated from subtropical forest soil.</title>
        <authorList>
            <person name="Gao Z.-H."/>
            <person name="Qiu L.-H."/>
        </authorList>
    </citation>
    <scope>NUCLEOTIDE SEQUENCE [LARGE SCALE GENOMIC DNA]</scope>
    <source>
        <strain evidence="1 2">4M-K11</strain>
    </source>
</reference>
<sequence length="67" mass="7273">MKPFFLLVPRGSDKGIADADAEDLARMAIAQSLRDGLLEAHPEGALDLTAVGLRWDGDLTDGQWLHD</sequence>
<dbReference type="AlphaFoldDB" id="A0A4R5M2L3"/>
<dbReference type="EMBL" id="SMRP01000020">
    <property type="protein sequence ID" value="TDG19721.1"/>
    <property type="molecule type" value="Genomic_DNA"/>
</dbReference>
<dbReference type="RefSeq" id="WP_133198385.1">
    <property type="nucleotide sequence ID" value="NZ_JBHUCW010000030.1"/>
</dbReference>
<comment type="caution">
    <text evidence="1">The sequence shown here is derived from an EMBL/GenBank/DDBJ whole genome shotgun (WGS) entry which is preliminary data.</text>
</comment>
<accession>A0A4R5M2L3</accession>
<gene>
    <name evidence="1" type="ORF">EYW47_29590</name>
</gene>
<protein>
    <submittedName>
        <fullName evidence="1">Uncharacterized protein</fullName>
    </submittedName>
</protein>
<name>A0A4R5M2L3_9BURK</name>
<keyword evidence="2" id="KW-1185">Reference proteome</keyword>
<organism evidence="1 2">
    <name type="scientific">Paraburkholderia silviterrae</name>
    <dbReference type="NCBI Taxonomy" id="2528715"/>
    <lineage>
        <taxon>Bacteria</taxon>
        <taxon>Pseudomonadati</taxon>
        <taxon>Pseudomonadota</taxon>
        <taxon>Betaproteobacteria</taxon>
        <taxon>Burkholderiales</taxon>
        <taxon>Burkholderiaceae</taxon>
        <taxon>Paraburkholderia</taxon>
    </lineage>
</organism>
<evidence type="ECO:0000313" key="2">
    <source>
        <dbReference type="Proteomes" id="UP000295722"/>
    </source>
</evidence>
<evidence type="ECO:0000313" key="1">
    <source>
        <dbReference type="EMBL" id="TDG19721.1"/>
    </source>
</evidence>